<reference evidence="2 3" key="1">
    <citation type="journal article" date="2010" name="J. Bacteriol.">
        <title>Genome sequence of Lentisphaera araneosa HTCC2155T, the type species of the order Lentisphaerales in the phylum Lentisphaerae.</title>
        <authorList>
            <person name="Thrash J.C."/>
            <person name="Cho J.C."/>
            <person name="Vergin K.L."/>
            <person name="Morris R.M."/>
            <person name="Giovannoni S.J."/>
        </authorList>
    </citation>
    <scope>NUCLEOTIDE SEQUENCE [LARGE SCALE GENOMIC DNA]</scope>
    <source>
        <strain evidence="2 3">HTCC2155</strain>
    </source>
</reference>
<protein>
    <recommendedName>
        <fullName evidence="4">General secretion pathway GspH domain-containing protein</fullName>
    </recommendedName>
</protein>
<keyword evidence="1" id="KW-1133">Transmembrane helix</keyword>
<evidence type="ECO:0008006" key="4">
    <source>
        <dbReference type="Google" id="ProtNLM"/>
    </source>
</evidence>
<organism evidence="2 3">
    <name type="scientific">Lentisphaera araneosa HTCC2155</name>
    <dbReference type="NCBI Taxonomy" id="313628"/>
    <lineage>
        <taxon>Bacteria</taxon>
        <taxon>Pseudomonadati</taxon>
        <taxon>Lentisphaerota</taxon>
        <taxon>Lentisphaeria</taxon>
        <taxon>Lentisphaerales</taxon>
        <taxon>Lentisphaeraceae</taxon>
        <taxon>Lentisphaera</taxon>
    </lineage>
</organism>
<dbReference type="EMBL" id="ABCK01000003">
    <property type="protein sequence ID" value="EDM29057.1"/>
    <property type="molecule type" value="Genomic_DNA"/>
</dbReference>
<dbReference type="InterPro" id="IPR045584">
    <property type="entry name" value="Pilin-like"/>
</dbReference>
<evidence type="ECO:0000313" key="2">
    <source>
        <dbReference type="EMBL" id="EDM29057.1"/>
    </source>
</evidence>
<dbReference type="Gene3D" id="3.55.40.10">
    <property type="entry name" value="minor pseudopilin epsh domain"/>
    <property type="match status" value="1"/>
</dbReference>
<keyword evidence="1" id="KW-0812">Transmembrane</keyword>
<keyword evidence="1" id="KW-0472">Membrane</keyword>
<gene>
    <name evidence="2" type="ORF">LNTAR_14612</name>
</gene>
<dbReference type="AlphaFoldDB" id="A6DHH4"/>
<dbReference type="STRING" id="313628.LNTAR_14612"/>
<evidence type="ECO:0000256" key="1">
    <source>
        <dbReference type="SAM" id="Phobius"/>
    </source>
</evidence>
<name>A6DHH4_9BACT</name>
<dbReference type="SUPFAM" id="SSF54523">
    <property type="entry name" value="Pili subunits"/>
    <property type="match status" value="1"/>
</dbReference>
<dbReference type="InterPro" id="IPR012902">
    <property type="entry name" value="N_methyl_site"/>
</dbReference>
<comment type="caution">
    <text evidence="2">The sequence shown here is derived from an EMBL/GenBank/DDBJ whole genome shotgun (WGS) entry which is preliminary data.</text>
</comment>
<feature type="transmembrane region" description="Helical" evidence="1">
    <location>
        <begin position="12"/>
        <end position="33"/>
    </location>
</feature>
<dbReference type="NCBIfam" id="TIGR02532">
    <property type="entry name" value="IV_pilin_GFxxxE"/>
    <property type="match status" value="1"/>
</dbReference>
<proteinExistence type="predicted"/>
<keyword evidence="3" id="KW-1185">Reference proteome</keyword>
<evidence type="ECO:0000313" key="3">
    <source>
        <dbReference type="Proteomes" id="UP000004947"/>
    </source>
</evidence>
<accession>A6DHH4</accession>
<sequence length="186" mass="20366">MSTKSFKKNFSLIELLAVIAIMSMLIAIVGAAMKPDPVNSATREISGAINKARSYALSKRKYTVLRVTQAQLNKSFVEVQPIAIYTDSALLTLDSQKTIPGSTTIYLNKGSSTFHENDIETSDPNALTTTYISFHPNGGVNSTSFGTNSGKYSINIYDRRGYDSGGNYIKGDMRIYVNKFTGMVSF</sequence>
<dbReference type="Proteomes" id="UP000004947">
    <property type="component" value="Unassembled WGS sequence"/>
</dbReference>